<dbReference type="AlphaFoldDB" id="A0A2W1JIX3"/>
<organism evidence="2 3">
    <name type="scientific">Acaryochloris thomasi RCC1774</name>
    <dbReference type="NCBI Taxonomy" id="1764569"/>
    <lineage>
        <taxon>Bacteria</taxon>
        <taxon>Bacillati</taxon>
        <taxon>Cyanobacteriota</taxon>
        <taxon>Cyanophyceae</taxon>
        <taxon>Acaryochloridales</taxon>
        <taxon>Acaryochloridaceae</taxon>
        <taxon>Acaryochloris</taxon>
        <taxon>Acaryochloris thomasi</taxon>
    </lineage>
</organism>
<reference evidence="2 3" key="1">
    <citation type="journal article" date="2018" name="Sci. Rep.">
        <title>A novel species of the marine cyanobacterium Acaryochloris with a unique pigment content and lifestyle.</title>
        <authorList>
            <person name="Partensky F."/>
            <person name="Six C."/>
            <person name="Ratin M."/>
            <person name="Garczarek L."/>
            <person name="Vaulot D."/>
            <person name="Probert I."/>
            <person name="Calteau A."/>
            <person name="Gourvil P."/>
            <person name="Marie D."/>
            <person name="Grebert T."/>
            <person name="Bouchier C."/>
            <person name="Le Panse S."/>
            <person name="Gachenot M."/>
            <person name="Rodriguez F."/>
            <person name="Garrido J.L."/>
        </authorList>
    </citation>
    <scope>NUCLEOTIDE SEQUENCE [LARGE SCALE GENOMIC DNA]</scope>
    <source>
        <strain evidence="2 3">RCC1774</strain>
    </source>
</reference>
<gene>
    <name evidence="2" type="ORF">C1752_16678</name>
</gene>
<dbReference type="Proteomes" id="UP000248857">
    <property type="component" value="Unassembled WGS sequence"/>
</dbReference>
<dbReference type="EMBL" id="PQWO01000050">
    <property type="protein sequence ID" value="PZD70214.1"/>
    <property type="molecule type" value="Genomic_DNA"/>
</dbReference>
<protein>
    <submittedName>
        <fullName evidence="2">Uncharacterized protein</fullName>
    </submittedName>
</protein>
<dbReference type="RefSeq" id="WP_110989239.1">
    <property type="nucleotide sequence ID" value="NZ_CAWNWM010000050.1"/>
</dbReference>
<proteinExistence type="predicted"/>
<evidence type="ECO:0000256" key="1">
    <source>
        <dbReference type="SAM" id="Phobius"/>
    </source>
</evidence>
<name>A0A2W1JIX3_9CYAN</name>
<comment type="caution">
    <text evidence="2">The sequence shown here is derived from an EMBL/GenBank/DDBJ whole genome shotgun (WGS) entry which is preliminary data.</text>
</comment>
<accession>A0A2W1JIX3</accession>
<keyword evidence="1" id="KW-0472">Membrane</keyword>
<sequence>MRAKVVSYLSLQRDLIGLALGMALGLAIGIMGANAWLRAQKPPFEYRPQPSGGPITLNVKN</sequence>
<keyword evidence="3" id="KW-1185">Reference proteome</keyword>
<keyword evidence="1" id="KW-0812">Transmembrane</keyword>
<keyword evidence="1" id="KW-1133">Transmembrane helix</keyword>
<evidence type="ECO:0000313" key="3">
    <source>
        <dbReference type="Proteomes" id="UP000248857"/>
    </source>
</evidence>
<feature type="transmembrane region" description="Helical" evidence="1">
    <location>
        <begin position="15"/>
        <end position="37"/>
    </location>
</feature>
<evidence type="ECO:0000313" key="2">
    <source>
        <dbReference type="EMBL" id="PZD70214.1"/>
    </source>
</evidence>